<dbReference type="Proteomes" id="UP000184476">
    <property type="component" value="Unassembled WGS sequence"/>
</dbReference>
<feature type="transmembrane region" description="Helical" evidence="6">
    <location>
        <begin position="358"/>
        <end position="378"/>
    </location>
</feature>
<keyword evidence="4 6" id="KW-1133">Transmembrane helix</keyword>
<dbReference type="EMBL" id="FQVL01000002">
    <property type="protein sequence ID" value="SHE67733.1"/>
    <property type="molecule type" value="Genomic_DNA"/>
</dbReference>
<feature type="transmembrane region" description="Helical" evidence="6">
    <location>
        <begin position="59"/>
        <end position="76"/>
    </location>
</feature>
<dbReference type="InterPro" id="IPR025405">
    <property type="entry name" value="DUF4131"/>
</dbReference>
<evidence type="ECO:0000313" key="9">
    <source>
        <dbReference type="Proteomes" id="UP000184476"/>
    </source>
</evidence>
<dbReference type="InterPro" id="IPR036866">
    <property type="entry name" value="RibonucZ/Hydroxyglut_hydro"/>
</dbReference>
<dbReference type="NCBIfam" id="TIGR00361">
    <property type="entry name" value="ComEC_Rec2"/>
    <property type="match status" value="1"/>
</dbReference>
<dbReference type="InterPro" id="IPR001279">
    <property type="entry name" value="Metallo-B-lactamas"/>
</dbReference>
<accession>A0A1M4VFX5</accession>
<dbReference type="RefSeq" id="WP_073153862.1">
    <property type="nucleotide sequence ID" value="NZ_FQVL01000002.1"/>
</dbReference>
<evidence type="ECO:0000256" key="1">
    <source>
        <dbReference type="ARBA" id="ARBA00004651"/>
    </source>
</evidence>
<dbReference type="CDD" id="cd07731">
    <property type="entry name" value="ComA-like_MBL-fold"/>
    <property type="match status" value="1"/>
</dbReference>
<dbReference type="Pfam" id="PF13567">
    <property type="entry name" value="DUF4131"/>
    <property type="match status" value="1"/>
</dbReference>
<dbReference type="STRING" id="112248.SAMN05444392_102337"/>
<evidence type="ECO:0000259" key="7">
    <source>
        <dbReference type="SMART" id="SM00849"/>
    </source>
</evidence>
<keyword evidence="5 6" id="KW-0472">Membrane</keyword>
<feature type="domain" description="Metallo-beta-lactamase" evidence="7">
    <location>
        <begin position="545"/>
        <end position="755"/>
    </location>
</feature>
<dbReference type="PANTHER" id="PTHR30619">
    <property type="entry name" value="DNA INTERNALIZATION/COMPETENCE PROTEIN COMEC/REC2"/>
    <property type="match status" value="1"/>
</dbReference>
<dbReference type="InterPro" id="IPR004797">
    <property type="entry name" value="Competence_ComEC/Rec2"/>
</dbReference>
<proteinExistence type="predicted"/>
<feature type="transmembrane region" description="Helical" evidence="6">
    <location>
        <begin position="512"/>
        <end position="533"/>
    </location>
</feature>
<feature type="transmembrane region" description="Helical" evidence="6">
    <location>
        <begin position="384"/>
        <end position="407"/>
    </location>
</feature>
<gene>
    <name evidence="8" type="ORF">SAMN05444392_102337</name>
</gene>
<dbReference type="PANTHER" id="PTHR30619:SF7">
    <property type="entry name" value="BETA-LACTAMASE DOMAIN PROTEIN"/>
    <property type="match status" value="1"/>
</dbReference>
<dbReference type="InterPro" id="IPR004477">
    <property type="entry name" value="ComEC_N"/>
</dbReference>
<feature type="transmembrane region" description="Helical" evidence="6">
    <location>
        <begin position="261"/>
        <end position="281"/>
    </location>
</feature>
<organism evidence="8 9">
    <name type="scientific">Seinonella peptonophila</name>
    <dbReference type="NCBI Taxonomy" id="112248"/>
    <lineage>
        <taxon>Bacteria</taxon>
        <taxon>Bacillati</taxon>
        <taxon>Bacillota</taxon>
        <taxon>Bacilli</taxon>
        <taxon>Bacillales</taxon>
        <taxon>Thermoactinomycetaceae</taxon>
        <taxon>Seinonella</taxon>
    </lineage>
</organism>
<evidence type="ECO:0000256" key="3">
    <source>
        <dbReference type="ARBA" id="ARBA00022692"/>
    </source>
</evidence>
<feature type="transmembrane region" description="Helical" evidence="6">
    <location>
        <begin position="419"/>
        <end position="442"/>
    </location>
</feature>
<feature type="transmembrane region" description="Helical" evidence="6">
    <location>
        <begin position="481"/>
        <end position="500"/>
    </location>
</feature>
<name>A0A1M4VFX5_9BACL</name>
<dbReference type="OrthoDB" id="9761531at2"/>
<dbReference type="GO" id="GO:0030420">
    <property type="term" value="P:establishment of competence for transformation"/>
    <property type="evidence" value="ECO:0007669"/>
    <property type="project" value="InterPro"/>
</dbReference>
<evidence type="ECO:0000313" key="8">
    <source>
        <dbReference type="EMBL" id="SHE67733.1"/>
    </source>
</evidence>
<dbReference type="Pfam" id="PF00753">
    <property type="entry name" value="Lactamase_B"/>
    <property type="match status" value="1"/>
</dbReference>
<evidence type="ECO:0000256" key="2">
    <source>
        <dbReference type="ARBA" id="ARBA00022475"/>
    </source>
</evidence>
<dbReference type="InterPro" id="IPR035681">
    <property type="entry name" value="ComA-like_MBL"/>
</dbReference>
<dbReference type="SUPFAM" id="SSF56281">
    <property type="entry name" value="Metallo-hydrolase/oxidoreductase"/>
    <property type="match status" value="1"/>
</dbReference>
<dbReference type="Gene3D" id="3.60.15.10">
    <property type="entry name" value="Ribonuclease Z/Hydroxyacylglutathione hydrolase-like"/>
    <property type="match status" value="1"/>
</dbReference>
<feature type="transmembrane region" description="Helical" evidence="6">
    <location>
        <begin position="36"/>
        <end position="54"/>
    </location>
</feature>
<dbReference type="AlphaFoldDB" id="A0A1M4VFX5"/>
<evidence type="ECO:0000256" key="5">
    <source>
        <dbReference type="ARBA" id="ARBA00023136"/>
    </source>
</evidence>
<dbReference type="SMART" id="SM00849">
    <property type="entry name" value="Lactamase_B"/>
    <property type="match status" value="1"/>
</dbReference>
<protein>
    <submittedName>
        <fullName evidence="8">Competence protein ComEC</fullName>
    </submittedName>
</protein>
<comment type="subcellular location">
    <subcellularLocation>
        <location evidence="1">Cell membrane</location>
        <topology evidence="1">Multi-pass membrane protein</topology>
    </subcellularLocation>
</comment>
<keyword evidence="9" id="KW-1185">Reference proteome</keyword>
<sequence length="769" mass="89038">MLSYFGIQFRPMLVVACAVTLGMVIADREWGNRTFFWMIALFSALIGITLYIWFYRGIVPTLFCCFFGLAGFYYTITQEANYSQFAADWEDKQLMVSGSITSGTRYDQGKVQLILSVDRVLYKDQWRAILPERMLWSIYFQTEKEQELANQLKRNRKVIAFIRFNRPQIASNPGGFDYQQYLYRQKIHWVATSRSIGQIQWLSKSSGFDLWNWIDEQRKRVNQQLDLFYPKSLAGLMKSMITGERNEVDDSLEQLYSQLGIIHLISISGMHVTGLVGVCFWMLRRLRITREKAASILMLMLPLYMIFAGAEPPVIRAGIMGILGLFAICIGRWQDIISFLATAYVLQLGWNPYQLWDVGFQLSFFVTAALIIVVPSLVERFGPIWSGFISACVAEAVSFPIIIYHYYQSSIFSCISNLLLTPILTLLLYPIACISLLISLIWQAGGKWLADWNRILIEQIHQLMLFVRPLFTWHASWEPPSLGWCLFYYFLLLVTWWVLSSQHIRFHWQHRISLLCLIGIVLIIFQQPSSWFLHETRVTFIDVGQGDATLIETNEGRVILIDGGGLPSFTKQGQTFDVGMRVVVPFLRYRGIQRIDDLIVTHGDFDHYGGLLAVTKQLPIGRVIRNGFPAQTKEERRLIHLWREMKIPIVQAHDGISGVIEQGIEWSFWNPHHSYRHLEEETNHHSIVTLFTIHGYKLLMTGDIDEAAEMELMKHRDLKQIDILKVAHHGSKTSSSADYPKLHHIIFLQKMYKVHYIKRKRNSQGIFCI</sequence>
<reference evidence="8 9" key="1">
    <citation type="submission" date="2016-11" db="EMBL/GenBank/DDBJ databases">
        <authorList>
            <person name="Jaros S."/>
            <person name="Januszkiewicz K."/>
            <person name="Wedrychowicz H."/>
        </authorList>
    </citation>
    <scope>NUCLEOTIDE SEQUENCE [LARGE SCALE GENOMIC DNA]</scope>
    <source>
        <strain evidence="8 9">DSM 44666</strain>
    </source>
</reference>
<keyword evidence="3 6" id="KW-0812">Transmembrane</keyword>
<dbReference type="NCBIfam" id="TIGR00360">
    <property type="entry name" value="ComEC_N-term"/>
    <property type="match status" value="1"/>
</dbReference>
<dbReference type="GO" id="GO:0005886">
    <property type="term" value="C:plasma membrane"/>
    <property type="evidence" value="ECO:0007669"/>
    <property type="project" value="UniProtKB-SubCell"/>
</dbReference>
<feature type="transmembrane region" description="Helical" evidence="6">
    <location>
        <begin position="293"/>
        <end position="310"/>
    </location>
</feature>
<dbReference type="Pfam" id="PF03772">
    <property type="entry name" value="Competence"/>
    <property type="match status" value="1"/>
</dbReference>
<keyword evidence="2" id="KW-1003">Cell membrane</keyword>
<evidence type="ECO:0000256" key="6">
    <source>
        <dbReference type="SAM" id="Phobius"/>
    </source>
</evidence>
<evidence type="ECO:0000256" key="4">
    <source>
        <dbReference type="ARBA" id="ARBA00022989"/>
    </source>
</evidence>
<dbReference type="InterPro" id="IPR052159">
    <property type="entry name" value="Competence_DNA_uptake"/>
</dbReference>